<evidence type="ECO:0000313" key="3">
    <source>
        <dbReference type="Proteomes" id="UP001180487"/>
    </source>
</evidence>
<organism evidence="2 3">
    <name type="scientific">Rhodoferax ferrireducens</name>
    <dbReference type="NCBI Taxonomy" id="192843"/>
    <lineage>
        <taxon>Bacteria</taxon>
        <taxon>Pseudomonadati</taxon>
        <taxon>Pseudomonadota</taxon>
        <taxon>Betaproteobacteria</taxon>
        <taxon>Burkholderiales</taxon>
        <taxon>Comamonadaceae</taxon>
        <taxon>Rhodoferax</taxon>
    </lineage>
</organism>
<keyword evidence="3" id="KW-1185">Reference proteome</keyword>
<dbReference type="PANTHER" id="PTHR43664">
    <property type="entry name" value="MONOAMINE OXIDASE-RELATED"/>
    <property type="match status" value="1"/>
</dbReference>
<dbReference type="InterPro" id="IPR052342">
    <property type="entry name" value="MCH/BMMD"/>
</dbReference>
<comment type="caution">
    <text evidence="2">The sequence shown here is derived from an EMBL/GenBank/DDBJ whole genome shotgun (WGS) entry which is preliminary data.</text>
</comment>
<reference evidence="2 3" key="1">
    <citation type="submission" date="2023-07" db="EMBL/GenBank/DDBJ databases">
        <title>Sorghum-associated microbial communities from plants grown in Nebraska, USA.</title>
        <authorList>
            <person name="Schachtman D."/>
        </authorList>
    </citation>
    <scope>NUCLEOTIDE SEQUENCE [LARGE SCALE GENOMIC DNA]</scope>
    <source>
        <strain evidence="2 3">BE313</strain>
    </source>
</reference>
<dbReference type="Gene3D" id="3.10.129.10">
    <property type="entry name" value="Hotdog Thioesterase"/>
    <property type="match status" value="1"/>
</dbReference>
<dbReference type="SUPFAM" id="SSF54637">
    <property type="entry name" value="Thioesterase/thiol ester dehydrase-isomerase"/>
    <property type="match status" value="1"/>
</dbReference>
<dbReference type="PANTHER" id="PTHR43664:SF1">
    <property type="entry name" value="BETA-METHYLMALYL-COA DEHYDRATASE"/>
    <property type="match status" value="1"/>
</dbReference>
<dbReference type="Pfam" id="PF01575">
    <property type="entry name" value="MaoC_dehydratas"/>
    <property type="match status" value="1"/>
</dbReference>
<sequence length="159" mass="17764">MIIPSFNFQTPEKYWDDAQVGDSCTSPSYLVTGERIDAYAELTGDYTPVHVDEAYAKASHFGCRVAHGLMGQSVADGLKTQSEYRFLPGMSLGWTWDFLLPIKIGDELRVRFSVGSMRASKSKPGWGIVVLPSELLNQHDQVVQKGEHRLMVPRRPGSF</sequence>
<dbReference type="InterPro" id="IPR029069">
    <property type="entry name" value="HotDog_dom_sf"/>
</dbReference>
<name>A0ABU2C5W7_9BURK</name>
<dbReference type="RefSeq" id="WP_310371840.1">
    <property type="nucleotide sequence ID" value="NZ_JAVDXT010000001.1"/>
</dbReference>
<evidence type="ECO:0000259" key="1">
    <source>
        <dbReference type="Pfam" id="PF01575"/>
    </source>
</evidence>
<dbReference type="CDD" id="cd03441">
    <property type="entry name" value="R_hydratase_like"/>
    <property type="match status" value="1"/>
</dbReference>
<gene>
    <name evidence="2" type="ORF">J2X19_001368</name>
</gene>
<dbReference type="EMBL" id="JAVDXT010000001">
    <property type="protein sequence ID" value="MDR7376710.1"/>
    <property type="molecule type" value="Genomic_DNA"/>
</dbReference>
<protein>
    <submittedName>
        <fullName evidence="2">Acyl dehydratase</fullName>
    </submittedName>
</protein>
<evidence type="ECO:0000313" key="2">
    <source>
        <dbReference type="EMBL" id="MDR7376710.1"/>
    </source>
</evidence>
<feature type="domain" description="MaoC-like" evidence="1">
    <location>
        <begin position="26"/>
        <end position="121"/>
    </location>
</feature>
<dbReference type="InterPro" id="IPR002539">
    <property type="entry name" value="MaoC-like_dom"/>
</dbReference>
<accession>A0ABU2C5W7</accession>
<dbReference type="Proteomes" id="UP001180487">
    <property type="component" value="Unassembled WGS sequence"/>
</dbReference>
<proteinExistence type="predicted"/>